<dbReference type="InterPro" id="IPR054613">
    <property type="entry name" value="Peptidase_S78_dom"/>
</dbReference>
<dbReference type="AlphaFoldDB" id="A0A8J3CGL1"/>
<reference evidence="5" key="1">
    <citation type="journal article" date="2014" name="Int. J. Syst. Evol. Microbiol.">
        <title>Complete genome sequence of Corynebacterium casei LMG S-19264T (=DSM 44701T), isolated from a smear-ripened cheese.</title>
        <authorList>
            <consortium name="US DOE Joint Genome Institute (JGI-PGF)"/>
            <person name="Walter F."/>
            <person name="Albersmeier A."/>
            <person name="Kalinowski J."/>
            <person name="Ruckert C."/>
        </authorList>
    </citation>
    <scope>NUCLEOTIDE SEQUENCE</scope>
    <source>
        <strain evidence="5">CGMCC 4.5737</strain>
    </source>
</reference>
<evidence type="ECO:0000256" key="2">
    <source>
        <dbReference type="ARBA" id="ARBA00022670"/>
    </source>
</evidence>
<keyword evidence="1" id="KW-1188">Viral release from host cell</keyword>
<keyword evidence="2" id="KW-0645">Protease</keyword>
<sequence>MTLAYTRGYVDREATRAGAGPIRFVAATEGRKGDNIDLRMTGAQLDRYRANPVFLYGHRYFSRDDLPIGRATGVEVDGPRLLIDVEFDQDDDFARRIEKKYRDGWMNAASIGFDVTKWEGGKGSYWGGGVAEEWELLELSAVSVPMDAAAVVESGRTATLARLLEAPELDGLTELDVLPGIVDIVDEPMGRWVTVKVAHELAASADPLLMGVAIAREFRAIAERGPVPADQKRDAVASHDTTVVELDASAGTQSLTDVPTRIESSAAQDLLAAFHLEEHSR</sequence>
<proteinExistence type="predicted"/>
<evidence type="ECO:0000259" key="4">
    <source>
        <dbReference type="Pfam" id="PF04586"/>
    </source>
</evidence>
<protein>
    <recommendedName>
        <fullName evidence="4">Prohead serine protease domain-containing protein</fullName>
    </recommendedName>
</protein>
<accession>A0A8J3CGL1</accession>
<evidence type="ECO:0000256" key="1">
    <source>
        <dbReference type="ARBA" id="ARBA00022612"/>
    </source>
</evidence>
<feature type="domain" description="Prohead serine protease" evidence="4">
    <location>
        <begin position="67"/>
        <end position="153"/>
    </location>
</feature>
<dbReference type="EMBL" id="BMMK01000018">
    <property type="protein sequence ID" value="GGM64128.1"/>
    <property type="molecule type" value="Genomic_DNA"/>
</dbReference>
<dbReference type="Proteomes" id="UP000637578">
    <property type="component" value="Unassembled WGS sequence"/>
</dbReference>
<gene>
    <name evidence="5" type="ORF">GCM10012275_38350</name>
</gene>
<dbReference type="GO" id="GO:0008233">
    <property type="term" value="F:peptidase activity"/>
    <property type="evidence" value="ECO:0007669"/>
    <property type="project" value="UniProtKB-KW"/>
</dbReference>
<dbReference type="RefSeq" id="WP_189059593.1">
    <property type="nucleotide sequence ID" value="NZ_BMMK01000018.1"/>
</dbReference>
<dbReference type="GO" id="GO:0006508">
    <property type="term" value="P:proteolysis"/>
    <property type="evidence" value="ECO:0007669"/>
    <property type="project" value="UniProtKB-KW"/>
</dbReference>
<evidence type="ECO:0000313" key="6">
    <source>
        <dbReference type="Proteomes" id="UP000637578"/>
    </source>
</evidence>
<dbReference type="Pfam" id="PF04586">
    <property type="entry name" value="Peptidase_S78"/>
    <property type="match status" value="1"/>
</dbReference>
<organism evidence="5 6">
    <name type="scientific">Longimycelium tulufanense</name>
    <dbReference type="NCBI Taxonomy" id="907463"/>
    <lineage>
        <taxon>Bacteria</taxon>
        <taxon>Bacillati</taxon>
        <taxon>Actinomycetota</taxon>
        <taxon>Actinomycetes</taxon>
        <taxon>Pseudonocardiales</taxon>
        <taxon>Pseudonocardiaceae</taxon>
        <taxon>Longimycelium</taxon>
    </lineage>
</organism>
<keyword evidence="6" id="KW-1185">Reference proteome</keyword>
<reference evidence="5" key="2">
    <citation type="submission" date="2020-09" db="EMBL/GenBank/DDBJ databases">
        <authorList>
            <person name="Sun Q."/>
            <person name="Zhou Y."/>
        </authorList>
    </citation>
    <scope>NUCLEOTIDE SEQUENCE</scope>
    <source>
        <strain evidence="5">CGMCC 4.5737</strain>
    </source>
</reference>
<comment type="caution">
    <text evidence="5">The sequence shown here is derived from an EMBL/GenBank/DDBJ whole genome shotgun (WGS) entry which is preliminary data.</text>
</comment>
<name>A0A8J3CGL1_9PSEU</name>
<keyword evidence="3" id="KW-0378">Hydrolase</keyword>
<evidence type="ECO:0000256" key="3">
    <source>
        <dbReference type="ARBA" id="ARBA00022801"/>
    </source>
</evidence>
<evidence type="ECO:0000313" key="5">
    <source>
        <dbReference type="EMBL" id="GGM64128.1"/>
    </source>
</evidence>